<feature type="domain" description="Protein translocase subunit SecDF P1" evidence="13">
    <location>
        <begin position="180"/>
        <end position="238"/>
    </location>
</feature>
<dbReference type="GO" id="GO:0043952">
    <property type="term" value="P:protein transport by the Sec complex"/>
    <property type="evidence" value="ECO:0007669"/>
    <property type="project" value="UniProtKB-UniRule"/>
</dbReference>
<evidence type="ECO:0000256" key="4">
    <source>
        <dbReference type="ARBA" id="ARBA00022692"/>
    </source>
</evidence>
<dbReference type="GO" id="GO:0006605">
    <property type="term" value="P:protein targeting"/>
    <property type="evidence" value="ECO:0007669"/>
    <property type="project" value="UniProtKB-UniRule"/>
</dbReference>
<feature type="region of interest" description="Disordered" evidence="11">
    <location>
        <begin position="284"/>
        <end position="323"/>
    </location>
</feature>
<comment type="subcellular location">
    <subcellularLocation>
        <location evidence="1 9">Cell membrane</location>
        <topology evidence="1 9">Multi-pass membrane protein</topology>
    </subcellularLocation>
</comment>
<feature type="domain" description="Protein export membrane protein SecD/SecF C-terminal" evidence="12">
    <location>
        <begin position="802"/>
        <end position="985"/>
    </location>
</feature>
<dbReference type="HAMAP" id="MF_01464_B">
    <property type="entry name" value="SecF_B"/>
    <property type="match status" value="1"/>
</dbReference>
<dbReference type="SUPFAM" id="SSF82866">
    <property type="entry name" value="Multidrug efflux transporter AcrB transmembrane domain"/>
    <property type="match status" value="2"/>
</dbReference>
<dbReference type="PRINTS" id="PR01755">
    <property type="entry name" value="SECFTRNLCASE"/>
</dbReference>
<reference evidence="15 16" key="1">
    <citation type="submission" date="2016-10" db="EMBL/GenBank/DDBJ databases">
        <authorList>
            <person name="de Groot N.N."/>
        </authorList>
    </citation>
    <scope>NUCLEOTIDE SEQUENCE [LARGE SCALE GENOMIC DNA]</scope>
    <source>
        <strain evidence="15 16">DSM 6793</strain>
    </source>
</reference>
<evidence type="ECO:0000259" key="14">
    <source>
        <dbReference type="Pfam" id="PF22599"/>
    </source>
</evidence>
<comment type="subunit">
    <text evidence="10">Forms a complex with SecD. Part of the essential Sec protein translocation apparatus which comprises SecA, SecYEG and auxiliary proteins SecDF. Other proteins may also be involved.</text>
</comment>
<dbReference type="PANTHER" id="PTHR30081">
    <property type="entry name" value="PROTEIN-EXPORT MEMBRANE PROTEIN SEC"/>
    <property type="match status" value="1"/>
</dbReference>
<keyword evidence="5 9" id="KW-0653">Protein transport</keyword>
<keyword evidence="7 9" id="KW-0811">Translocation</keyword>
<proteinExistence type="inferred from homology"/>
<dbReference type="Gene3D" id="3.30.1360.200">
    <property type="match status" value="1"/>
</dbReference>
<comment type="function">
    <text evidence="9">Part of the Sec protein translocase complex. Interacts with the SecYEG preprotein conducting channel. SecDF uses the proton motive force (PMF) to complete protein translocation after the ATP-dependent function of SecA.</text>
</comment>
<feature type="transmembrane region" description="Helical" evidence="9">
    <location>
        <begin position="847"/>
        <end position="869"/>
    </location>
</feature>
<organism evidence="15 16">
    <name type="scientific">Flexibacter flexilis DSM 6793</name>
    <dbReference type="NCBI Taxonomy" id="927664"/>
    <lineage>
        <taxon>Bacteria</taxon>
        <taxon>Pseudomonadati</taxon>
        <taxon>Bacteroidota</taxon>
        <taxon>Cytophagia</taxon>
        <taxon>Cytophagales</taxon>
        <taxon>Flexibacteraceae</taxon>
        <taxon>Flexibacter</taxon>
    </lineage>
</organism>
<dbReference type="GO" id="GO:0005886">
    <property type="term" value="C:plasma membrane"/>
    <property type="evidence" value="ECO:0007669"/>
    <property type="project" value="UniProtKB-SubCell"/>
</dbReference>
<evidence type="ECO:0000313" key="15">
    <source>
        <dbReference type="EMBL" id="SFC25728.1"/>
    </source>
</evidence>
<dbReference type="InterPro" id="IPR054384">
    <property type="entry name" value="SecDF_P1_head"/>
</dbReference>
<dbReference type="HAMAP" id="MF_01463_B">
    <property type="entry name" value="SecD_B"/>
    <property type="match status" value="1"/>
</dbReference>
<dbReference type="GO" id="GO:0015450">
    <property type="term" value="F:protein-transporting ATPase activity"/>
    <property type="evidence" value="ECO:0007669"/>
    <property type="project" value="InterPro"/>
</dbReference>
<dbReference type="EMBL" id="FOLE01000004">
    <property type="protein sequence ID" value="SFC25728.1"/>
    <property type="molecule type" value="Genomic_DNA"/>
</dbReference>
<evidence type="ECO:0000256" key="1">
    <source>
        <dbReference type="ARBA" id="ARBA00004651"/>
    </source>
</evidence>
<dbReference type="NCBIfam" id="TIGR00916">
    <property type="entry name" value="2A0604s01"/>
    <property type="match status" value="2"/>
</dbReference>
<dbReference type="Gene3D" id="1.20.1640.10">
    <property type="entry name" value="Multidrug efflux transporter AcrB transmembrane domain"/>
    <property type="match status" value="2"/>
</dbReference>
<dbReference type="Proteomes" id="UP000199514">
    <property type="component" value="Unassembled WGS sequence"/>
</dbReference>
<feature type="transmembrane region" description="Helical" evidence="9">
    <location>
        <begin position="641"/>
        <end position="661"/>
    </location>
</feature>
<feature type="transmembrane region" description="Helical" evidence="9">
    <location>
        <begin position="609"/>
        <end position="635"/>
    </location>
</feature>
<feature type="transmembrane region" description="Helical" evidence="9">
    <location>
        <begin position="934"/>
        <end position="952"/>
    </location>
</feature>
<dbReference type="InterPro" id="IPR048631">
    <property type="entry name" value="SecD_1st"/>
</dbReference>
<evidence type="ECO:0000259" key="13">
    <source>
        <dbReference type="Pfam" id="PF21760"/>
    </source>
</evidence>
<dbReference type="STRING" id="927664.SAMN05421780_10441"/>
<keyword evidence="6 9" id="KW-1133">Transmembrane helix</keyword>
<feature type="transmembrane region" description="Helical" evidence="9">
    <location>
        <begin position="822"/>
        <end position="840"/>
    </location>
</feature>
<dbReference type="InterPro" id="IPR022645">
    <property type="entry name" value="SecD/SecF_bac"/>
</dbReference>
<evidence type="ECO:0000256" key="3">
    <source>
        <dbReference type="ARBA" id="ARBA00022475"/>
    </source>
</evidence>
<evidence type="ECO:0000256" key="9">
    <source>
        <dbReference type="HAMAP-Rule" id="MF_01463"/>
    </source>
</evidence>
<evidence type="ECO:0000256" key="6">
    <source>
        <dbReference type="ARBA" id="ARBA00022989"/>
    </source>
</evidence>
<evidence type="ECO:0000256" key="10">
    <source>
        <dbReference type="HAMAP-Rule" id="MF_01464"/>
    </source>
</evidence>
<dbReference type="Pfam" id="PF02355">
    <property type="entry name" value="SecD_SecF_C"/>
    <property type="match status" value="2"/>
</dbReference>
<feature type="transmembrane region" description="Helical" evidence="9">
    <location>
        <begin position="518"/>
        <end position="537"/>
    </location>
</feature>
<evidence type="ECO:0000256" key="8">
    <source>
        <dbReference type="ARBA" id="ARBA00023136"/>
    </source>
</evidence>
<dbReference type="Gene3D" id="3.30.70.3220">
    <property type="match status" value="1"/>
</dbReference>
<comment type="subunit">
    <text evidence="9">Forms a complex with SecF. Part of the essential Sec protein translocation apparatus which comprises SecA, SecYEG and auxiliary proteins SecDF. Other proteins may also be involved.</text>
</comment>
<feature type="domain" description="SecDF P1 head subdomain" evidence="14">
    <location>
        <begin position="402"/>
        <end position="496"/>
    </location>
</feature>
<evidence type="ECO:0000259" key="12">
    <source>
        <dbReference type="Pfam" id="PF02355"/>
    </source>
</evidence>
<name>A0A1I1HUU9_9BACT</name>
<feature type="transmembrane region" description="Helical" evidence="9">
    <location>
        <begin position="958"/>
        <end position="982"/>
    </location>
</feature>
<dbReference type="FunFam" id="1.20.1640.10:FF:000004">
    <property type="entry name" value="Protein translocase subunit SecD"/>
    <property type="match status" value="1"/>
</dbReference>
<dbReference type="PANTHER" id="PTHR30081:SF1">
    <property type="entry name" value="PROTEIN TRANSLOCASE SUBUNIT SECD"/>
    <property type="match status" value="1"/>
</dbReference>
<dbReference type="InterPro" id="IPR055344">
    <property type="entry name" value="SecD_SecF_C_bact"/>
</dbReference>
<dbReference type="Pfam" id="PF22599">
    <property type="entry name" value="SecDF_P1_head"/>
    <property type="match status" value="1"/>
</dbReference>
<protein>
    <recommendedName>
        <fullName evidence="9 10">Multifunctional fusion protein</fullName>
    </recommendedName>
    <domain>
        <recommendedName>
            <fullName evidence="9">Protein translocase subunit SecD</fullName>
        </recommendedName>
    </domain>
    <domain>
        <recommendedName>
            <fullName evidence="10">Protein-export membrane protein SecF</fullName>
        </recommendedName>
    </domain>
</protein>
<keyword evidence="4 9" id="KW-0812">Transmembrane</keyword>
<dbReference type="NCBIfam" id="TIGR01129">
    <property type="entry name" value="secD"/>
    <property type="match status" value="1"/>
</dbReference>
<feature type="domain" description="Protein export membrane protein SecD/SecF C-terminal" evidence="12">
    <location>
        <begin position="499"/>
        <end position="667"/>
    </location>
</feature>
<keyword evidence="8 9" id="KW-0472">Membrane</keyword>
<dbReference type="InterPro" id="IPR005791">
    <property type="entry name" value="SecD"/>
</dbReference>
<comment type="similarity">
    <text evidence="10">Belongs to the SecD/SecF family. SecF subfamily.</text>
</comment>
<evidence type="ECO:0000313" key="16">
    <source>
        <dbReference type="Proteomes" id="UP000199514"/>
    </source>
</evidence>
<dbReference type="NCBIfam" id="NF009585">
    <property type="entry name" value="PRK13024.1-5"/>
    <property type="match status" value="1"/>
</dbReference>
<gene>
    <name evidence="10" type="primary">secF</name>
    <name evidence="9" type="synonym">secD</name>
    <name evidence="15" type="ORF">SAMN05421780_10441</name>
</gene>
<comment type="similarity">
    <text evidence="9">Belongs to the SecD/SecF family. SecD subfamily.</text>
</comment>
<dbReference type="NCBIfam" id="TIGR00966">
    <property type="entry name" value="transloc_SecF"/>
    <property type="match status" value="1"/>
</dbReference>
<feature type="transmembrane region" description="Helical" evidence="9">
    <location>
        <begin position="566"/>
        <end position="588"/>
    </location>
</feature>
<feature type="compositionally biased region" description="Basic and acidic residues" evidence="11">
    <location>
        <begin position="306"/>
        <end position="316"/>
    </location>
</feature>
<accession>A0A1I1HUU9</accession>
<evidence type="ECO:0000256" key="2">
    <source>
        <dbReference type="ARBA" id="ARBA00022448"/>
    </source>
</evidence>
<dbReference type="GO" id="GO:0065002">
    <property type="term" value="P:intracellular protein transmembrane transport"/>
    <property type="evidence" value="ECO:0007669"/>
    <property type="project" value="UniProtKB-UniRule"/>
</dbReference>
<dbReference type="InterPro" id="IPR022646">
    <property type="entry name" value="SecD/SecF_CS"/>
</dbReference>
<keyword evidence="2 9" id="KW-0813">Transport</keyword>
<evidence type="ECO:0000256" key="5">
    <source>
        <dbReference type="ARBA" id="ARBA00022927"/>
    </source>
</evidence>
<dbReference type="InterPro" id="IPR022813">
    <property type="entry name" value="SecD/SecF_arch_bac"/>
</dbReference>
<evidence type="ECO:0000256" key="7">
    <source>
        <dbReference type="ARBA" id="ARBA00023010"/>
    </source>
</evidence>
<feature type="transmembrane region" description="Helical" evidence="9">
    <location>
        <begin position="881"/>
        <end position="902"/>
    </location>
</feature>
<dbReference type="Pfam" id="PF21760">
    <property type="entry name" value="SecD_1st"/>
    <property type="match status" value="1"/>
</dbReference>
<evidence type="ECO:0000256" key="11">
    <source>
        <dbReference type="SAM" id="MobiDB-lite"/>
    </source>
</evidence>
<dbReference type="InterPro" id="IPR005665">
    <property type="entry name" value="SecF_bac"/>
</dbReference>
<feature type="transmembrane region" description="Helical" evidence="9">
    <location>
        <begin position="699"/>
        <end position="720"/>
    </location>
</feature>
<dbReference type="Pfam" id="PF07549">
    <property type="entry name" value="Sec_GG"/>
    <property type="match status" value="2"/>
</dbReference>
<dbReference type="RefSeq" id="WP_091510453.1">
    <property type="nucleotide sequence ID" value="NZ_FOLE01000004.1"/>
</dbReference>
<comment type="caution">
    <text evidence="9">Lacks conserved residue(s) required for the propagation of feature annotation.</text>
</comment>
<dbReference type="OrthoDB" id="9805019at2"/>
<dbReference type="InterPro" id="IPR048634">
    <property type="entry name" value="SecD_SecF_C"/>
</dbReference>
<dbReference type="AlphaFoldDB" id="A0A1I1HUU9"/>
<keyword evidence="16" id="KW-1185">Reference proteome</keyword>
<keyword evidence="3 9" id="KW-1003">Cell membrane</keyword>
<sequence length="994" mass="107826">MRNKSILLTLTAIVSLLCLYYLSFTFVARGIESDAVSFATSTDGKVDLRKKQAYLDSMWTQPVFLGHTYKQVKNNEVKLGLDLQGGMHVTMEVSAADVVRVLGNNNQSAAFQKALAEATAANRATNQPYIDAFVAAFQKEAAGVKLATIFANKNNRDKITFQSSDEDVKKYLSTELENTIEQSFKILRARIDEFGVTQPNIQQLQGTNRIQVELPGVDNPERVRKLLQSVAKLEFYEVWEGNEFNQYFVQINELLVKEEEAKKSGVSAAPLALDTKSDAAATTDTTAAASSDSAKKDTNDLAQQLEGKKASNDTAKKAAGADSLNTKQSSVLERLFSAGGKYGVFGALVKDTSKVNQLFARADVQALLPSDMKFLWASKPIGADNEPVLQLFAIKKSRGGKAPLEGDVIVDARQDFGQTGEPEVTMRMNATGANKWKRLTGANVGRRIAIVLDNLVYSAPVVQNEIPGGSSSINGSFTIEEAKDLANTLKAGKMPVPTRIVEEAVVGPTLGQESINKGLLSIFAGFATIILFMLAYYSNSGVAANLAVLLNVFLILGFLVPVHGVLTLPGIAGIVLTIGMAVDANVLINERVKDELRTGLSLSEAVSQGYKAASVSIWDANLTTLISGFVLLFFGSGPIKGFATTLIIGIGTSLFTSIYITRIITESWLARNPNFSFSTGFSKDLFKGTNFDFVGKRKLAYIGSTIFIGLGIASMAIRGFNYGVDFKGGWTYTVEFAQPLGTTEIRDVLTAPLQAAPEVKTYGGSNKVQITTTYLIDDQNEDAADKVQTALRSGLDKLPNAKYEVLSSSKVGPTVANDIKRAAYIAVIISMLGIFAYIWARFKKWEYATGTIVAVVHDTLFIMSVYSLFKDILPFSLEIDQNFVAAILTIVGYSVNDTVVIFDRVREFFRESDIEEDTATVVNKALNDTFSRTVITATTVLLVVLILLVFGGETIRGLSFALMLGVITGTYSTIYLAIPFVVDAKKGKRGQGEE</sequence>
<feature type="transmembrane region" description="Helical" evidence="9">
    <location>
        <begin position="542"/>
        <end position="560"/>
    </location>
</feature>